<proteinExistence type="predicted"/>
<dbReference type="AlphaFoldDB" id="A0A453DWU1"/>
<reference evidence="1" key="5">
    <citation type="journal article" date="2021" name="G3 (Bethesda)">
        <title>Aegilops tauschii genome assembly Aet v5.0 features greater sequence contiguity and improved annotation.</title>
        <authorList>
            <person name="Wang L."/>
            <person name="Zhu T."/>
            <person name="Rodriguez J.C."/>
            <person name="Deal K.R."/>
            <person name="Dubcovsky J."/>
            <person name="McGuire P.E."/>
            <person name="Lux T."/>
            <person name="Spannagl M."/>
            <person name="Mayer K.F.X."/>
            <person name="Baldrich P."/>
            <person name="Meyers B.C."/>
            <person name="Huo N."/>
            <person name="Gu Y.Q."/>
            <person name="Zhou H."/>
            <person name="Devos K.M."/>
            <person name="Bennetzen J.L."/>
            <person name="Unver T."/>
            <person name="Budak H."/>
            <person name="Gulick P.J."/>
            <person name="Galiba G."/>
            <person name="Kalapos B."/>
            <person name="Nelson D.R."/>
            <person name="Li P."/>
            <person name="You F.M."/>
            <person name="Luo M.C."/>
            <person name="Dvorak J."/>
        </authorList>
    </citation>
    <scope>NUCLEOTIDE SEQUENCE [LARGE SCALE GENOMIC DNA]</scope>
    <source>
        <strain evidence="1">cv. AL8/78</strain>
    </source>
</reference>
<keyword evidence="2" id="KW-1185">Reference proteome</keyword>
<dbReference type="Proteomes" id="UP000015105">
    <property type="component" value="Chromosome 3D"/>
</dbReference>
<dbReference type="Gramene" id="AET3Gv20137100.1">
    <property type="protein sequence ID" value="AET3Gv20137100.1"/>
    <property type="gene ID" value="AET3Gv20137100"/>
</dbReference>
<reference evidence="2" key="1">
    <citation type="journal article" date="2014" name="Science">
        <title>Ancient hybridizations among the ancestral genomes of bread wheat.</title>
        <authorList>
            <consortium name="International Wheat Genome Sequencing Consortium,"/>
            <person name="Marcussen T."/>
            <person name="Sandve S.R."/>
            <person name="Heier L."/>
            <person name="Spannagl M."/>
            <person name="Pfeifer M."/>
            <person name="Jakobsen K.S."/>
            <person name="Wulff B.B."/>
            <person name="Steuernagel B."/>
            <person name="Mayer K.F."/>
            <person name="Olsen O.A."/>
        </authorList>
    </citation>
    <scope>NUCLEOTIDE SEQUENCE [LARGE SCALE GENOMIC DNA]</scope>
    <source>
        <strain evidence="2">cv. AL8/78</strain>
    </source>
</reference>
<evidence type="ECO:0000313" key="1">
    <source>
        <dbReference type="EnsemblPlants" id="AET3Gv20137100.1"/>
    </source>
</evidence>
<reference evidence="2" key="2">
    <citation type="journal article" date="2017" name="Nat. Plants">
        <title>The Aegilops tauschii genome reveals multiple impacts of transposons.</title>
        <authorList>
            <person name="Zhao G."/>
            <person name="Zou C."/>
            <person name="Li K."/>
            <person name="Wang K."/>
            <person name="Li T."/>
            <person name="Gao L."/>
            <person name="Zhang X."/>
            <person name="Wang H."/>
            <person name="Yang Z."/>
            <person name="Liu X."/>
            <person name="Jiang W."/>
            <person name="Mao L."/>
            <person name="Kong X."/>
            <person name="Jiao Y."/>
            <person name="Jia J."/>
        </authorList>
    </citation>
    <scope>NUCLEOTIDE SEQUENCE [LARGE SCALE GENOMIC DNA]</scope>
    <source>
        <strain evidence="2">cv. AL8/78</strain>
    </source>
</reference>
<organism evidence="1 2">
    <name type="scientific">Aegilops tauschii subsp. strangulata</name>
    <name type="common">Goatgrass</name>
    <dbReference type="NCBI Taxonomy" id="200361"/>
    <lineage>
        <taxon>Eukaryota</taxon>
        <taxon>Viridiplantae</taxon>
        <taxon>Streptophyta</taxon>
        <taxon>Embryophyta</taxon>
        <taxon>Tracheophyta</taxon>
        <taxon>Spermatophyta</taxon>
        <taxon>Magnoliopsida</taxon>
        <taxon>Liliopsida</taxon>
        <taxon>Poales</taxon>
        <taxon>Poaceae</taxon>
        <taxon>BOP clade</taxon>
        <taxon>Pooideae</taxon>
        <taxon>Triticodae</taxon>
        <taxon>Triticeae</taxon>
        <taxon>Triticinae</taxon>
        <taxon>Aegilops</taxon>
    </lineage>
</organism>
<evidence type="ECO:0000313" key="2">
    <source>
        <dbReference type="Proteomes" id="UP000015105"/>
    </source>
</evidence>
<accession>A0A453DWU1</accession>
<name>A0A453DWU1_AEGTS</name>
<dbReference type="EnsemblPlants" id="AET3Gv20137100.1">
    <property type="protein sequence ID" value="AET3Gv20137100.1"/>
    <property type="gene ID" value="AET3Gv20137100"/>
</dbReference>
<reference evidence="1" key="3">
    <citation type="journal article" date="2017" name="Nature">
        <title>Genome sequence of the progenitor of the wheat D genome Aegilops tauschii.</title>
        <authorList>
            <person name="Luo M.C."/>
            <person name="Gu Y.Q."/>
            <person name="Puiu D."/>
            <person name="Wang H."/>
            <person name="Twardziok S.O."/>
            <person name="Deal K.R."/>
            <person name="Huo N."/>
            <person name="Zhu T."/>
            <person name="Wang L."/>
            <person name="Wang Y."/>
            <person name="McGuire P.E."/>
            <person name="Liu S."/>
            <person name="Long H."/>
            <person name="Ramasamy R.K."/>
            <person name="Rodriguez J.C."/>
            <person name="Van S.L."/>
            <person name="Yuan L."/>
            <person name="Wang Z."/>
            <person name="Xia Z."/>
            <person name="Xiao L."/>
            <person name="Anderson O.D."/>
            <person name="Ouyang S."/>
            <person name="Liang Y."/>
            <person name="Zimin A.V."/>
            <person name="Pertea G."/>
            <person name="Qi P."/>
            <person name="Bennetzen J.L."/>
            <person name="Dai X."/>
            <person name="Dawson M.W."/>
            <person name="Muller H.G."/>
            <person name="Kugler K."/>
            <person name="Rivarola-Duarte L."/>
            <person name="Spannagl M."/>
            <person name="Mayer K.F.X."/>
            <person name="Lu F.H."/>
            <person name="Bevan M.W."/>
            <person name="Leroy P."/>
            <person name="Li P."/>
            <person name="You F.M."/>
            <person name="Sun Q."/>
            <person name="Liu Z."/>
            <person name="Lyons E."/>
            <person name="Wicker T."/>
            <person name="Salzberg S.L."/>
            <person name="Devos K.M."/>
            <person name="Dvorak J."/>
        </authorList>
    </citation>
    <scope>NUCLEOTIDE SEQUENCE [LARGE SCALE GENOMIC DNA]</scope>
    <source>
        <strain evidence="1">cv. AL8/78</strain>
    </source>
</reference>
<reference evidence="1" key="4">
    <citation type="submission" date="2019-03" db="UniProtKB">
        <authorList>
            <consortium name="EnsemblPlants"/>
        </authorList>
    </citation>
    <scope>IDENTIFICATION</scope>
</reference>
<sequence>PHPRFAIVHCQAKADGSVSSHSKMAAREWVRWEEEILLEDDDEHHKECFYLCCAPPQGGGVSERDLAVVGKYWPLPAGNIVYSADVQFLRSLEEAIICGSASAR</sequence>
<protein>
    <submittedName>
        <fullName evidence="1">Uncharacterized protein</fullName>
    </submittedName>
</protein>